<dbReference type="SUPFAM" id="SSF53335">
    <property type="entry name" value="S-adenosyl-L-methionine-dependent methyltransferases"/>
    <property type="match status" value="1"/>
</dbReference>
<dbReference type="GO" id="GO:0008757">
    <property type="term" value="F:S-adenosylmethionine-dependent methyltransferase activity"/>
    <property type="evidence" value="ECO:0007669"/>
    <property type="project" value="InterPro"/>
</dbReference>
<dbReference type="Gene3D" id="3.40.50.2000">
    <property type="entry name" value="Glycogen Phosphorylase B"/>
    <property type="match status" value="1"/>
</dbReference>
<feature type="domain" description="Methyltransferase type 11" evidence="2">
    <location>
        <begin position="61"/>
        <end position="109"/>
    </location>
</feature>
<reference evidence="3 4" key="1">
    <citation type="submission" date="2019-09" db="EMBL/GenBank/DDBJ databases">
        <authorList>
            <person name="Depoorter E."/>
        </authorList>
    </citation>
    <scope>NUCLEOTIDE SEQUENCE [LARGE SCALE GENOMIC DNA]</scope>
    <source>
        <strain evidence="3">R-71033</strain>
    </source>
</reference>
<keyword evidence="1" id="KW-0175">Coiled coil</keyword>
<evidence type="ECO:0000313" key="3">
    <source>
        <dbReference type="EMBL" id="VWD30812.1"/>
    </source>
</evidence>
<organism evidence="3 4">
    <name type="scientific">Burkholderia contaminans</name>
    <dbReference type="NCBI Taxonomy" id="488447"/>
    <lineage>
        <taxon>Bacteria</taxon>
        <taxon>Pseudomonadati</taxon>
        <taxon>Pseudomonadota</taxon>
        <taxon>Betaproteobacteria</taxon>
        <taxon>Burkholderiales</taxon>
        <taxon>Burkholderiaceae</taxon>
        <taxon>Burkholderia</taxon>
        <taxon>Burkholderia cepacia complex</taxon>
    </lineage>
</organism>
<gene>
    <name evidence="3" type="ORF">BCO71033_03865</name>
</gene>
<sequence length="860" mass="98179">MAHPQQRAFCSAVKRRYPQFFHGVFALDIGSLDINGNNQYLFDAGSLYLGIDVAEGRNVDLVCPAHELGLPPNTIDVVVSTECLEHDRYWDQTLRNAVRMLRPGGLLLITCATEGRPEHGTRRTTPHDAPLLAVADSEWADYYRNLTEADIRAALNIDETFSHVEFSTNDETHDLYFFGVKHGVLEKSVERSVGLPSHPARLLEMELRTQLQQSQEALRELQSERSELMRLLVESTGGFQRQMDRVTQELNGVQARLQDLVTERSSALAAQRDELSAQLQRVSDEINRIYASRSWRITRPLRMLTPPLYRFARIASRARNALRYVARGDFRGLQQRLDAVRMDRALESHLHSGPPQTWGVLTTRHTLFIAHLIADRLRKQGWQVDIMTDSPPRFTHDMYVVVCPQMFKRLPPGERRIAFQMEQSVSSRWFTDDYLKTLEGSLAVLEYSLKNIEFLDSKGIRYPHVHYLPVGASRDYKVDILAEPVEKKWDLLFYGDAKSSARRRQMLETLQKHFNVRICSEVFGDDVAREIRQARVVVNIHYYENALLEMPRIQECLSLGVPLVSEASCDQADYPEILDAVTFFEEGNEGDMLRAVQAALDRSYDAEAIERAVNRGSVRFGFMFDRFLTAMNFLPPTRLLDDGLPLPDGATRVVLSLPETIARRRIYEAAAPENCAVFDGVRLRPGWVGCGLSYSSLARHALRSGLHRLTVLEDDALLPEDFEKKMSIVNAYLDSRDGQWDVFSGLIADLHPGTRVIGVEQFQGMRFVTIDKMTSTVCNIYGERALRMLAEWDSNDRNDQTNTIDKFLERQADLRVVVALPFLVGHREDVYSTLWGFQNTQYNTMIENSERTLERLAEAA</sequence>
<feature type="coiled-coil region" evidence="1">
    <location>
        <begin position="200"/>
        <end position="285"/>
    </location>
</feature>
<dbReference type="RefSeq" id="WP_174946054.1">
    <property type="nucleotide sequence ID" value="NZ_CABVQS010000016.1"/>
</dbReference>
<dbReference type="Proteomes" id="UP000494109">
    <property type="component" value="Unassembled WGS sequence"/>
</dbReference>
<evidence type="ECO:0000313" key="4">
    <source>
        <dbReference type="Proteomes" id="UP000494109"/>
    </source>
</evidence>
<evidence type="ECO:0000256" key="1">
    <source>
        <dbReference type="SAM" id="Coils"/>
    </source>
</evidence>
<dbReference type="EMBL" id="CABVQS010000016">
    <property type="protein sequence ID" value="VWD30812.1"/>
    <property type="molecule type" value="Genomic_DNA"/>
</dbReference>
<dbReference type="AlphaFoldDB" id="A0A6P2Z8E1"/>
<dbReference type="InterPro" id="IPR013216">
    <property type="entry name" value="Methyltransf_11"/>
</dbReference>
<dbReference type="Gene3D" id="3.40.50.150">
    <property type="entry name" value="Vaccinia Virus protein VP39"/>
    <property type="match status" value="1"/>
</dbReference>
<accession>A0A6P2Z8E1</accession>
<dbReference type="SUPFAM" id="SSF53756">
    <property type="entry name" value="UDP-Glycosyltransferase/glycogen phosphorylase"/>
    <property type="match status" value="1"/>
</dbReference>
<name>A0A6P2Z8E1_9BURK</name>
<proteinExistence type="predicted"/>
<protein>
    <recommendedName>
        <fullName evidence="2">Methyltransferase type 11 domain-containing protein</fullName>
    </recommendedName>
</protein>
<evidence type="ECO:0000259" key="2">
    <source>
        <dbReference type="Pfam" id="PF08241"/>
    </source>
</evidence>
<dbReference type="Pfam" id="PF08241">
    <property type="entry name" value="Methyltransf_11"/>
    <property type="match status" value="1"/>
</dbReference>
<dbReference type="InterPro" id="IPR029063">
    <property type="entry name" value="SAM-dependent_MTases_sf"/>
</dbReference>